<dbReference type="InterPro" id="IPR029058">
    <property type="entry name" value="AB_hydrolase_fold"/>
</dbReference>
<proteinExistence type="predicted"/>
<dbReference type="AlphaFoldDB" id="A0A9W7EFX7"/>
<reference evidence="2" key="1">
    <citation type="journal article" date="2023" name="Commun. Biol.">
        <title>Genome analysis of Parmales, the sister group of diatoms, reveals the evolutionary specialization of diatoms from phago-mixotrophs to photoautotrophs.</title>
        <authorList>
            <person name="Ban H."/>
            <person name="Sato S."/>
            <person name="Yoshikawa S."/>
            <person name="Yamada K."/>
            <person name="Nakamura Y."/>
            <person name="Ichinomiya M."/>
            <person name="Sato N."/>
            <person name="Blanc-Mathieu R."/>
            <person name="Endo H."/>
            <person name="Kuwata A."/>
            <person name="Ogata H."/>
        </authorList>
    </citation>
    <scope>NUCLEOTIDE SEQUENCE [LARGE SCALE GENOMIC DNA]</scope>
</reference>
<dbReference type="Pfam" id="PF02089">
    <property type="entry name" value="Palm_thioest"/>
    <property type="match status" value="1"/>
</dbReference>
<evidence type="ECO:0000313" key="2">
    <source>
        <dbReference type="Proteomes" id="UP001162640"/>
    </source>
</evidence>
<gene>
    <name evidence="1" type="ORF">TL16_g07379</name>
</gene>
<organism evidence="1 2">
    <name type="scientific">Triparma laevis f. inornata</name>
    <dbReference type="NCBI Taxonomy" id="1714386"/>
    <lineage>
        <taxon>Eukaryota</taxon>
        <taxon>Sar</taxon>
        <taxon>Stramenopiles</taxon>
        <taxon>Ochrophyta</taxon>
        <taxon>Bolidophyceae</taxon>
        <taxon>Parmales</taxon>
        <taxon>Triparmaceae</taxon>
        <taxon>Triparma</taxon>
    </lineage>
</organism>
<evidence type="ECO:0000313" key="1">
    <source>
        <dbReference type="EMBL" id="GMH77357.1"/>
    </source>
</evidence>
<protein>
    <submittedName>
        <fullName evidence="1">Uncharacterized protein</fullName>
    </submittedName>
</protein>
<dbReference type="Proteomes" id="UP001162640">
    <property type="component" value="Unassembled WGS sequence"/>
</dbReference>
<sequence length="108" mass="12732">MRLPFLTQLATLAARRNDKFAMTSQYVWVLGTEDTVVWPREGEQWRAMDPEDPFGTLLQWNETKWYKEDTFGLATADSANKHNFESFDGQHIAFTNDELMGWLEKYFM</sequence>
<dbReference type="Gene3D" id="3.40.50.1820">
    <property type="entry name" value="alpha/beta hydrolase"/>
    <property type="match status" value="1"/>
</dbReference>
<comment type="caution">
    <text evidence="1">The sequence shown here is derived from an EMBL/GenBank/DDBJ whole genome shotgun (WGS) entry which is preliminary data.</text>
</comment>
<dbReference type="SUPFAM" id="SSF53474">
    <property type="entry name" value="alpha/beta-Hydrolases"/>
    <property type="match status" value="1"/>
</dbReference>
<name>A0A9W7EFX7_9STRA</name>
<dbReference type="EMBL" id="BLQM01000232">
    <property type="protein sequence ID" value="GMH77357.1"/>
    <property type="molecule type" value="Genomic_DNA"/>
</dbReference>
<accession>A0A9W7EFX7</accession>